<dbReference type="HAMAP" id="MF_00094">
    <property type="entry name" value="Rel_fac_2"/>
    <property type="match status" value="1"/>
</dbReference>
<dbReference type="Proteomes" id="UP000034207">
    <property type="component" value="Unassembled WGS sequence"/>
</dbReference>
<accession>A0A0G0LTH8</accession>
<evidence type="ECO:0000256" key="3">
    <source>
        <dbReference type="ARBA" id="ARBA00022917"/>
    </source>
</evidence>
<sequence>MEETKEILYNLKTRVDQGYSILKIDSKKEDIERLENETLNPHFWDLEGAAIKMKKLGDLKNFVADWLSIKNDITDLIELLSMVKPSDVNLSKEIQDKTIEIQNKFEKMEFQMLLSGEYDDNSAILSIYAGAGGTEAQDWSEMLLRMYKRFADSHEFETKITSISPGEEAGIKSTTLEIKGSFAYGYLKSEAGVHRLVRISPFDADKARHTSFALVDVLPEIEDIDTKINEDDLRIDTFRSGGHGGQGVNTTDSAVRITHMPTGIAASVQNERSQLQNKQTALKILHSRLVAFEDKRQKEKISEIRGEAISAEWGNQIRSYVMQPYTKVKDHRTNFETSNVQLVLDGGIDGFIEAYLKNEASKNNK</sequence>
<proteinExistence type="inferred from homology"/>
<dbReference type="PATRIC" id="fig|1618345.3.peg.69"/>
<evidence type="ECO:0000313" key="8">
    <source>
        <dbReference type="Proteomes" id="UP000034207"/>
    </source>
</evidence>
<feature type="modified residue" description="N5-methylglutamine" evidence="4">
    <location>
        <position position="246"/>
    </location>
</feature>
<dbReference type="Pfam" id="PF03462">
    <property type="entry name" value="PCRF"/>
    <property type="match status" value="1"/>
</dbReference>
<comment type="function">
    <text evidence="4">Peptide chain release factor 2 directs the termination of translation in response to the peptide chain termination codons UGA and UAA.</text>
</comment>
<dbReference type="PANTHER" id="PTHR43116:SF3">
    <property type="entry name" value="CLASS I PEPTIDE CHAIN RELEASE FACTOR"/>
    <property type="match status" value="1"/>
</dbReference>
<comment type="subcellular location">
    <subcellularLocation>
        <location evidence="4">Cytoplasm</location>
    </subcellularLocation>
</comment>
<dbReference type="Gene3D" id="3.30.160.20">
    <property type="match status" value="1"/>
</dbReference>
<evidence type="ECO:0000313" key="7">
    <source>
        <dbReference type="EMBL" id="KKQ95238.1"/>
    </source>
</evidence>
<feature type="domain" description="Prokaryotic-type class I peptide chain release factors" evidence="6">
    <location>
        <begin position="239"/>
        <end position="255"/>
    </location>
</feature>
<dbReference type="GO" id="GO:0005737">
    <property type="term" value="C:cytoplasm"/>
    <property type="evidence" value="ECO:0007669"/>
    <property type="project" value="UniProtKB-SubCell"/>
</dbReference>
<dbReference type="InterPro" id="IPR005139">
    <property type="entry name" value="PCRF"/>
</dbReference>
<dbReference type="AlphaFoldDB" id="A0A0G0LTH8"/>
<dbReference type="InterPro" id="IPR000352">
    <property type="entry name" value="Pep_chain_release_fac_I"/>
</dbReference>
<keyword evidence="2 4" id="KW-0488">Methylation</keyword>
<evidence type="ECO:0000259" key="6">
    <source>
        <dbReference type="PROSITE" id="PS00745"/>
    </source>
</evidence>
<dbReference type="EMBL" id="LBVV01000002">
    <property type="protein sequence ID" value="KKQ95238.1"/>
    <property type="molecule type" value="Genomic_DNA"/>
</dbReference>
<evidence type="ECO:0000256" key="1">
    <source>
        <dbReference type="ARBA" id="ARBA00010835"/>
    </source>
</evidence>
<dbReference type="SMART" id="SM00937">
    <property type="entry name" value="PCRF"/>
    <property type="match status" value="1"/>
</dbReference>
<dbReference type="Gene3D" id="1.20.58.410">
    <property type="entry name" value="Release factor"/>
    <property type="match status" value="1"/>
</dbReference>
<dbReference type="STRING" id="1618345.UT18_C0002G0015"/>
<keyword evidence="3 4" id="KW-0648">Protein biosynthesis</keyword>
<evidence type="ECO:0000256" key="5">
    <source>
        <dbReference type="NCBIfam" id="TIGR00020"/>
    </source>
</evidence>
<dbReference type="PROSITE" id="PS00745">
    <property type="entry name" value="RF_PROK_I"/>
    <property type="match status" value="1"/>
</dbReference>
<comment type="PTM">
    <text evidence="4">Methylated by PrmC. Methylation increases the termination efficiency of RF2.</text>
</comment>
<dbReference type="GO" id="GO:0016149">
    <property type="term" value="F:translation release factor activity, codon specific"/>
    <property type="evidence" value="ECO:0007669"/>
    <property type="project" value="UniProtKB-UniRule"/>
</dbReference>
<dbReference type="Pfam" id="PF00472">
    <property type="entry name" value="RF-1"/>
    <property type="match status" value="1"/>
</dbReference>
<name>A0A0G0LTH8_UNCC2</name>
<evidence type="ECO:0000256" key="4">
    <source>
        <dbReference type="HAMAP-Rule" id="MF_00094"/>
    </source>
</evidence>
<keyword evidence="4" id="KW-0963">Cytoplasm</keyword>
<dbReference type="Gene3D" id="3.30.70.1660">
    <property type="match status" value="1"/>
</dbReference>
<comment type="caution">
    <text evidence="7">The sequence shown here is derived from an EMBL/GenBank/DDBJ whole genome shotgun (WGS) entry which is preliminary data.</text>
</comment>
<dbReference type="NCBIfam" id="TIGR00020">
    <property type="entry name" value="prfB"/>
    <property type="match status" value="1"/>
</dbReference>
<dbReference type="PANTHER" id="PTHR43116">
    <property type="entry name" value="PEPTIDE CHAIN RELEASE FACTOR 2"/>
    <property type="match status" value="1"/>
</dbReference>
<dbReference type="InterPro" id="IPR004374">
    <property type="entry name" value="PrfB"/>
</dbReference>
<dbReference type="FunFam" id="3.30.160.20:FF:000004">
    <property type="entry name" value="Peptide chain release factor 1"/>
    <property type="match status" value="1"/>
</dbReference>
<comment type="similarity">
    <text evidence="1 4">Belongs to the prokaryotic/mitochondrial release factor family.</text>
</comment>
<protein>
    <recommendedName>
        <fullName evidence="4 5">Peptide chain release factor 2</fullName>
        <shortName evidence="4">RF-2</shortName>
    </recommendedName>
</protein>
<gene>
    <name evidence="4" type="primary">prfB</name>
    <name evidence="7" type="ORF">UT18_C0002G0015</name>
</gene>
<dbReference type="SUPFAM" id="SSF75620">
    <property type="entry name" value="Release factor"/>
    <property type="match status" value="1"/>
</dbReference>
<organism evidence="7 8">
    <name type="scientific">candidate division CPR2 bacterium GW2011_GWC2_39_10</name>
    <dbReference type="NCBI Taxonomy" id="1618345"/>
    <lineage>
        <taxon>Bacteria</taxon>
        <taxon>Bacteria division CPR2</taxon>
    </lineage>
</organism>
<evidence type="ECO:0000256" key="2">
    <source>
        <dbReference type="ARBA" id="ARBA00022481"/>
    </source>
</evidence>
<dbReference type="InterPro" id="IPR045853">
    <property type="entry name" value="Pep_chain_release_fac_I_sf"/>
</dbReference>
<reference evidence="7 8" key="1">
    <citation type="journal article" date="2015" name="Nature">
        <title>rRNA introns, odd ribosomes, and small enigmatic genomes across a large radiation of phyla.</title>
        <authorList>
            <person name="Brown C.T."/>
            <person name="Hug L.A."/>
            <person name="Thomas B.C."/>
            <person name="Sharon I."/>
            <person name="Castelle C.J."/>
            <person name="Singh A."/>
            <person name="Wilkins M.J."/>
            <person name="Williams K.H."/>
            <person name="Banfield J.F."/>
        </authorList>
    </citation>
    <scope>NUCLEOTIDE SEQUENCE [LARGE SCALE GENOMIC DNA]</scope>
</reference>